<keyword evidence="4" id="KW-1185">Reference proteome</keyword>
<evidence type="ECO:0000313" key="3">
    <source>
        <dbReference type="EMBL" id="EXB74397.1"/>
    </source>
</evidence>
<sequence length="198" mass="22558">MLTAKYPVTGDQKLRPKSARKPLQPKNIPANPVVVFDFAKTAKPDQECVKISLLSNKENQPAFSSPAKIESFDTSLAEELSAIKKKLERLKADREKTEKMLRERDMILDLQTKEIESRGEIQKKLEIEVDRLYRLNQLHSQSLRFSPIRSLREKERAKKGTESESQESKSKDREDSVCQSSPPELISSASSEIISETK</sequence>
<dbReference type="OrthoDB" id="982181at2759"/>
<dbReference type="EMBL" id="KE344645">
    <property type="protein sequence ID" value="EXB74397.1"/>
    <property type="molecule type" value="Genomic_DNA"/>
</dbReference>
<protein>
    <recommendedName>
        <fullName evidence="5">High mobility group B protein 6</fullName>
    </recommendedName>
</protein>
<gene>
    <name evidence="3" type="ORF">L484_004216</name>
</gene>
<feature type="compositionally biased region" description="Low complexity" evidence="2">
    <location>
        <begin position="180"/>
        <end position="198"/>
    </location>
</feature>
<evidence type="ECO:0000256" key="1">
    <source>
        <dbReference type="SAM" id="Coils"/>
    </source>
</evidence>
<name>W9R614_9ROSA</name>
<dbReference type="KEGG" id="mnt:21387721"/>
<dbReference type="PANTHER" id="PTHR36790:SF1">
    <property type="entry name" value="MYELIN TRANSCRIPTION FACTOR"/>
    <property type="match status" value="1"/>
</dbReference>
<dbReference type="STRING" id="981085.W9R614"/>
<keyword evidence="1" id="KW-0175">Coiled coil</keyword>
<evidence type="ECO:0008006" key="5">
    <source>
        <dbReference type="Google" id="ProtNLM"/>
    </source>
</evidence>
<dbReference type="AlphaFoldDB" id="W9R614"/>
<feature type="region of interest" description="Disordered" evidence="2">
    <location>
        <begin position="1"/>
        <end position="26"/>
    </location>
</feature>
<evidence type="ECO:0000256" key="2">
    <source>
        <dbReference type="SAM" id="MobiDB-lite"/>
    </source>
</evidence>
<evidence type="ECO:0000313" key="4">
    <source>
        <dbReference type="Proteomes" id="UP000030645"/>
    </source>
</evidence>
<feature type="coiled-coil region" evidence="1">
    <location>
        <begin position="73"/>
        <end position="100"/>
    </location>
</feature>
<organism evidence="3 4">
    <name type="scientific">Morus notabilis</name>
    <dbReference type="NCBI Taxonomy" id="981085"/>
    <lineage>
        <taxon>Eukaryota</taxon>
        <taxon>Viridiplantae</taxon>
        <taxon>Streptophyta</taxon>
        <taxon>Embryophyta</taxon>
        <taxon>Tracheophyta</taxon>
        <taxon>Spermatophyta</taxon>
        <taxon>Magnoliopsida</taxon>
        <taxon>eudicotyledons</taxon>
        <taxon>Gunneridae</taxon>
        <taxon>Pentapetalae</taxon>
        <taxon>rosids</taxon>
        <taxon>fabids</taxon>
        <taxon>Rosales</taxon>
        <taxon>Moraceae</taxon>
        <taxon>Moreae</taxon>
        <taxon>Morus</taxon>
    </lineage>
</organism>
<dbReference type="PANTHER" id="PTHR36790">
    <property type="entry name" value="MYELIN TRANSCRIPTION FACTOR"/>
    <property type="match status" value="1"/>
</dbReference>
<reference evidence="4" key="1">
    <citation type="submission" date="2013-01" db="EMBL/GenBank/DDBJ databases">
        <title>Draft Genome Sequence of a Mulberry Tree, Morus notabilis C.K. Schneid.</title>
        <authorList>
            <person name="He N."/>
            <person name="Zhao S."/>
        </authorList>
    </citation>
    <scope>NUCLEOTIDE SEQUENCE</scope>
</reference>
<dbReference type="eggNOG" id="ENOG502S390">
    <property type="taxonomic scope" value="Eukaryota"/>
</dbReference>
<feature type="region of interest" description="Disordered" evidence="2">
    <location>
        <begin position="147"/>
        <end position="198"/>
    </location>
</feature>
<dbReference type="Proteomes" id="UP000030645">
    <property type="component" value="Unassembled WGS sequence"/>
</dbReference>
<feature type="compositionally biased region" description="Basic and acidic residues" evidence="2">
    <location>
        <begin position="150"/>
        <end position="176"/>
    </location>
</feature>
<proteinExistence type="predicted"/>
<accession>W9R614</accession>